<dbReference type="InterPro" id="IPR001650">
    <property type="entry name" value="Helicase_C-like"/>
</dbReference>
<proteinExistence type="predicted"/>
<dbReference type="PANTHER" id="PTHR30580:SF1">
    <property type="entry name" value="COMF OPERON PROTEIN 1"/>
    <property type="match status" value="1"/>
</dbReference>
<evidence type="ECO:0000313" key="7">
    <source>
        <dbReference type="Proteomes" id="UP000035996"/>
    </source>
</evidence>
<dbReference type="PROSITE" id="PS51194">
    <property type="entry name" value="HELICASE_CTER"/>
    <property type="match status" value="1"/>
</dbReference>
<dbReference type="STRING" id="157733.AB986_13755"/>
<dbReference type="SMART" id="SM00490">
    <property type="entry name" value="HELICc"/>
    <property type="match status" value="1"/>
</dbReference>
<dbReference type="SUPFAM" id="SSF52540">
    <property type="entry name" value="P-loop containing nucleoside triphosphate hydrolases"/>
    <property type="match status" value="1"/>
</dbReference>
<dbReference type="FunFam" id="3.40.50.300:FF:001736">
    <property type="entry name" value="COMF operon protein 1"/>
    <property type="match status" value="1"/>
</dbReference>
<dbReference type="GO" id="GO:0043138">
    <property type="term" value="F:3'-5' DNA helicase activity"/>
    <property type="evidence" value="ECO:0007669"/>
    <property type="project" value="TreeGrafter"/>
</dbReference>
<dbReference type="PROSITE" id="PS51192">
    <property type="entry name" value="HELICASE_ATP_BIND_1"/>
    <property type="match status" value="1"/>
</dbReference>
<dbReference type="Proteomes" id="UP000035996">
    <property type="component" value="Unassembled WGS sequence"/>
</dbReference>
<dbReference type="GO" id="GO:0006310">
    <property type="term" value="P:DNA recombination"/>
    <property type="evidence" value="ECO:0007669"/>
    <property type="project" value="TreeGrafter"/>
</dbReference>
<sequence>MRFASLQLNNSTVLIPEQLSPTQDSSLLHPISYYKSFPLQPIGKSFKPNFQLLQVLQGKHLLIDEIPFPLLDLHAHYLNGFIHIEAGLQFKEGELTCIRCGSKRSFSSFSCARCKTKDCRYCRNCIVMGKVSSCSPLYSASASFQPKESSISLEWTGTLSSGQREASQAVTRAIKRNEDLLVWAVCGSGKTEVLFRGLEEALSQNKTICIATPRTDVVLELFPRFKKVFPSIDLSALYGGSSKDSSRFVISTTHQLIRYKEFFDVMIIDEVDAFPYNADSSLQYAVEKSRKKTSSLIYLTATPPKSMIRNRQNIVRIPARFHGFSLPIPSLTWIGNWRKKIEKEKLPSILIEWIQQQIDDRKPVLLFLPSIKLIDKITPLLNEYIQCEGVHSEDKDRVNKVMKFRNNELPVLLSSTILERGITIPNVSVAVIGAEDDVFTESALVQIAGRAGRSKDYPDGSVRFFHYGKTNDMIAAICHINDMNREADERGWLK</sequence>
<keyword evidence="7" id="KW-1185">Reference proteome</keyword>
<reference evidence="6" key="1">
    <citation type="submission" date="2015-06" db="EMBL/GenBank/DDBJ databases">
        <authorList>
            <person name="Liu B."/>
            <person name="Wang J."/>
            <person name="Zhu Y."/>
            <person name="Liu G."/>
            <person name="Chen Q."/>
            <person name="Zheng C."/>
            <person name="Che J."/>
            <person name="Ge C."/>
            <person name="Shi H."/>
            <person name="Pan Z."/>
            <person name="Liu X."/>
        </authorList>
    </citation>
    <scope>NUCLEOTIDE SEQUENCE [LARGE SCALE GENOMIC DNA]</scope>
    <source>
        <strain evidence="6">DSM 16346</strain>
    </source>
</reference>
<dbReference type="RefSeq" id="WP_048311684.1">
    <property type="nucleotide sequence ID" value="NZ_LELK01000004.1"/>
</dbReference>
<evidence type="ECO:0000256" key="2">
    <source>
        <dbReference type="ARBA" id="ARBA00022840"/>
    </source>
</evidence>
<dbReference type="InterPro" id="IPR006935">
    <property type="entry name" value="Helicase/UvrB_N"/>
</dbReference>
<dbReference type="OrthoDB" id="2077914at2"/>
<feature type="domain" description="Helicase ATP-binding" evidence="4">
    <location>
        <begin position="171"/>
        <end position="321"/>
    </location>
</feature>
<protein>
    <recommendedName>
        <fullName evidence="8">Helicase</fullName>
    </recommendedName>
</protein>
<feature type="domain" description="Helicase C-terminal" evidence="5">
    <location>
        <begin position="353"/>
        <end position="494"/>
    </location>
</feature>
<keyword evidence="3" id="KW-0238">DNA-binding</keyword>
<gene>
    <name evidence="6" type="ORF">AB986_13755</name>
</gene>
<dbReference type="InterPro" id="IPR027417">
    <property type="entry name" value="P-loop_NTPase"/>
</dbReference>
<dbReference type="GO" id="GO:0016787">
    <property type="term" value="F:hydrolase activity"/>
    <property type="evidence" value="ECO:0007669"/>
    <property type="project" value="InterPro"/>
</dbReference>
<accession>A0A0J6CUU6</accession>
<dbReference type="PANTHER" id="PTHR30580">
    <property type="entry name" value="PRIMOSOMAL PROTEIN N"/>
    <property type="match status" value="1"/>
</dbReference>
<dbReference type="Pfam" id="PF04851">
    <property type="entry name" value="ResIII"/>
    <property type="match status" value="1"/>
</dbReference>
<evidence type="ECO:0008006" key="8">
    <source>
        <dbReference type="Google" id="ProtNLM"/>
    </source>
</evidence>
<evidence type="ECO:0000259" key="4">
    <source>
        <dbReference type="PROSITE" id="PS51192"/>
    </source>
</evidence>
<keyword evidence="1" id="KW-0547">Nucleotide-binding</keyword>
<evidence type="ECO:0000256" key="1">
    <source>
        <dbReference type="ARBA" id="ARBA00022741"/>
    </source>
</evidence>
<dbReference type="GO" id="GO:0005524">
    <property type="term" value="F:ATP binding"/>
    <property type="evidence" value="ECO:0007669"/>
    <property type="project" value="UniProtKB-KW"/>
</dbReference>
<evidence type="ECO:0000256" key="3">
    <source>
        <dbReference type="ARBA" id="ARBA00023125"/>
    </source>
</evidence>
<dbReference type="GO" id="GO:0006270">
    <property type="term" value="P:DNA replication initiation"/>
    <property type="evidence" value="ECO:0007669"/>
    <property type="project" value="TreeGrafter"/>
</dbReference>
<evidence type="ECO:0000313" key="6">
    <source>
        <dbReference type="EMBL" id="KMM36968.1"/>
    </source>
</evidence>
<dbReference type="SMART" id="SM00487">
    <property type="entry name" value="DEXDc"/>
    <property type="match status" value="1"/>
</dbReference>
<dbReference type="GO" id="GO:0003677">
    <property type="term" value="F:DNA binding"/>
    <property type="evidence" value="ECO:0007669"/>
    <property type="project" value="UniProtKB-KW"/>
</dbReference>
<dbReference type="GO" id="GO:0006302">
    <property type="term" value="P:double-strand break repair"/>
    <property type="evidence" value="ECO:0007669"/>
    <property type="project" value="TreeGrafter"/>
</dbReference>
<comment type="caution">
    <text evidence="6">The sequence shown here is derived from an EMBL/GenBank/DDBJ whole genome shotgun (WGS) entry which is preliminary data.</text>
</comment>
<name>A0A0J6CUU6_9BACL</name>
<dbReference type="Pfam" id="PF00271">
    <property type="entry name" value="Helicase_C"/>
    <property type="match status" value="1"/>
</dbReference>
<dbReference type="EMBL" id="LELK01000004">
    <property type="protein sequence ID" value="KMM36968.1"/>
    <property type="molecule type" value="Genomic_DNA"/>
</dbReference>
<dbReference type="AlphaFoldDB" id="A0A0J6CUU6"/>
<organism evidence="6 7">
    <name type="scientific">Guptibacillus hwajinpoensis</name>
    <dbReference type="NCBI Taxonomy" id="208199"/>
    <lineage>
        <taxon>Bacteria</taxon>
        <taxon>Bacillati</taxon>
        <taxon>Bacillota</taxon>
        <taxon>Bacilli</taxon>
        <taxon>Bacillales</taxon>
        <taxon>Guptibacillaceae</taxon>
        <taxon>Guptibacillus</taxon>
    </lineage>
</organism>
<dbReference type="Gene3D" id="3.40.50.300">
    <property type="entry name" value="P-loop containing nucleotide triphosphate hydrolases"/>
    <property type="match status" value="2"/>
</dbReference>
<evidence type="ECO:0000259" key="5">
    <source>
        <dbReference type="PROSITE" id="PS51194"/>
    </source>
</evidence>
<keyword evidence="2" id="KW-0067">ATP-binding</keyword>
<dbReference type="PATRIC" id="fig|157733.3.peg.808"/>
<dbReference type="InterPro" id="IPR014001">
    <property type="entry name" value="Helicase_ATP-bd"/>
</dbReference>